<reference evidence="10" key="1">
    <citation type="submission" date="2013-08" db="EMBL/GenBank/DDBJ databases">
        <title>Oryza genome evolution.</title>
        <authorList>
            <person name="Wing R.A."/>
            <person name="Panaud O."/>
            <person name="Oliveira A.C."/>
        </authorList>
    </citation>
    <scope>NUCLEOTIDE SEQUENCE</scope>
</reference>
<proteinExistence type="predicted"/>
<feature type="region of interest" description="Disordered" evidence="7">
    <location>
        <begin position="220"/>
        <end position="267"/>
    </location>
</feature>
<feature type="compositionally biased region" description="Low complexity" evidence="7">
    <location>
        <begin position="227"/>
        <end position="247"/>
    </location>
</feature>
<evidence type="ECO:0000313" key="11">
    <source>
        <dbReference type="Proteomes" id="UP000026961"/>
    </source>
</evidence>
<dbReference type="eggNOG" id="KOG4698">
    <property type="taxonomic scope" value="Eukaryota"/>
</dbReference>
<keyword evidence="6" id="KW-0325">Glycoprotein</keyword>
<dbReference type="InterPro" id="IPR049625">
    <property type="entry name" value="Glyco_transf_61_cat"/>
</dbReference>
<organism evidence="10">
    <name type="scientific">Oryza glumipatula</name>
    <dbReference type="NCBI Taxonomy" id="40148"/>
    <lineage>
        <taxon>Eukaryota</taxon>
        <taxon>Viridiplantae</taxon>
        <taxon>Streptophyta</taxon>
        <taxon>Embryophyta</taxon>
        <taxon>Tracheophyta</taxon>
        <taxon>Spermatophyta</taxon>
        <taxon>Magnoliopsida</taxon>
        <taxon>Liliopsida</taxon>
        <taxon>Poales</taxon>
        <taxon>Poaceae</taxon>
        <taxon>BOP clade</taxon>
        <taxon>Oryzoideae</taxon>
        <taxon>Oryzeae</taxon>
        <taxon>Oryzinae</taxon>
        <taxon>Oryza</taxon>
    </lineage>
</organism>
<keyword evidence="8" id="KW-0812">Transmembrane</keyword>
<dbReference type="EnsemblPlants" id="OGLUM01G01370.1">
    <property type="protein sequence ID" value="OGLUM01G01370.1"/>
    <property type="gene ID" value="OGLUM01G01370"/>
</dbReference>
<evidence type="ECO:0000256" key="8">
    <source>
        <dbReference type="SAM" id="Phobius"/>
    </source>
</evidence>
<keyword evidence="5" id="KW-0333">Golgi apparatus</keyword>
<dbReference type="GO" id="GO:0000139">
    <property type="term" value="C:Golgi membrane"/>
    <property type="evidence" value="ECO:0007669"/>
    <property type="project" value="UniProtKB-SubCell"/>
</dbReference>
<evidence type="ECO:0000256" key="7">
    <source>
        <dbReference type="SAM" id="MobiDB-lite"/>
    </source>
</evidence>
<keyword evidence="4" id="KW-0808">Transferase</keyword>
<name>A0A0D9Y2J2_9ORYZ</name>
<feature type="compositionally biased region" description="Basic and acidic residues" evidence="7">
    <location>
        <begin position="157"/>
        <end position="170"/>
    </location>
</feature>
<evidence type="ECO:0000256" key="3">
    <source>
        <dbReference type="ARBA" id="ARBA00022676"/>
    </source>
</evidence>
<dbReference type="Proteomes" id="UP000026961">
    <property type="component" value="Chromosome 1"/>
</dbReference>
<dbReference type="GO" id="GO:0016763">
    <property type="term" value="F:pentosyltransferase activity"/>
    <property type="evidence" value="ECO:0007669"/>
    <property type="project" value="UniProtKB-ARBA"/>
</dbReference>
<feature type="transmembrane region" description="Helical" evidence="8">
    <location>
        <begin position="34"/>
        <end position="55"/>
    </location>
</feature>
<dbReference type="PANTHER" id="PTHR20961:SF144">
    <property type="entry name" value="OS01G0119100 PROTEIN"/>
    <property type="match status" value="1"/>
</dbReference>
<feature type="domain" description="Glycosyltransferase 61 catalytic" evidence="9">
    <location>
        <begin position="408"/>
        <end position="601"/>
    </location>
</feature>
<dbReference type="Gramene" id="OGLUM01G01370.1">
    <property type="protein sequence ID" value="OGLUM01G01370.1"/>
    <property type="gene ID" value="OGLUM01G01370"/>
</dbReference>
<evidence type="ECO:0000313" key="10">
    <source>
        <dbReference type="EnsemblPlants" id="OGLUM01G01370.1"/>
    </source>
</evidence>
<accession>A0A0D9Y2J2</accession>
<feature type="region of interest" description="Disordered" evidence="7">
    <location>
        <begin position="126"/>
        <end position="180"/>
    </location>
</feature>
<comment type="subcellular location">
    <subcellularLocation>
        <location evidence="1">Golgi apparatus membrane</location>
        <topology evidence="1">Single-pass type II membrane protein</topology>
    </subcellularLocation>
</comment>
<keyword evidence="8" id="KW-0472">Membrane</keyword>
<comment type="pathway">
    <text evidence="2">Glycan metabolism.</text>
</comment>
<evidence type="ECO:0000256" key="1">
    <source>
        <dbReference type="ARBA" id="ARBA00004323"/>
    </source>
</evidence>
<evidence type="ECO:0000256" key="6">
    <source>
        <dbReference type="ARBA" id="ARBA00023180"/>
    </source>
</evidence>
<dbReference type="Pfam" id="PF04577">
    <property type="entry name" value="Glyco_transf_61"/>
    <property type="match status" value="1"/>
</dbReference>
<reference evidence="10" key="2">
    <citation type="submission" date="2015-04" db="UniProtKB">
        <authorList>
            <consortium name="EnsemblPlants"/>
        </authorList>
    </citation>
    <scope>IDENTIFICATION</scope>
</reference>
<sequence>MEGGGKAGYSYGGHHHHQDAKLLKNLSRVEPRRFGLGLVAGFLIVTCAYFSTAKFDAIHIAMSTPAHLLLLLLLTHLHAYLSSISLLSPWILAVSSPAKNAAGFMNSSSDGSNQQQLDLDRDAMSREGSKAQVLDTDGDDKISSLGPDLGHNASVVEGKKRDETFAKDSGDASVSASTDEALAKDDDAIVGAVLPPLSSEEPTNSTQDSVLEDEELKVQETAPVATNPSPEKSSNNGSSPSVVPSDPATLPVQQIPPTQEAKDPPAQQIPAVPEAKVPPVQQIPTFPVVKTDSEAAPRRKEWKPLCDLWSNRRIDWCELDGDVRVAGANGTVSLVAPPGPADERTFRAESWHIKPYPRKADPNAMRHVRVLTVQSLPAPAASAAAPACTERHDVPGLVFSDRGYTGNYFHAYTDVILPLFLTARQYSGEVKLLVSDFQMWWLGKFLPVFKAISNYDLINLDDDRRVHCFRHVQVGLTCHADFSIDPSRAPNGYTMVDFTRFMRATYGLPRDAPFPASGEHQPRRPWRPRLLVIARARTRRFVNADEIVRGAERAGFEVVVSEGEHEVAPFAELANTCDAMVGVHGAGLTNMVFLPTGGVVIQVVPLGGLEFVAGYFRGPSRDMGLRYLEYRITPEESTLIDQYPRDHPIFTDPDGVKSKGWNSLKEAYLDKQDVRLDMKRFRPILKKAIAHLRKNSGNNNTTHN</sequence>
<evidence type="ECO:0000256" key="4">
    <source>
        <dbReference type="ARBA" id="ARBA00022679"/>
    </source>
</evidence>
<dbReference type="PANTHER" id="PTHR20961">
    <property type="entry name" value="GLYCOSYLTRANSFERASE"/>
    <property type="match status" value="1"/>
</dbReference>
<keyword evidence="8" id="KW-1133">Transmembrane helix</keyword>
<evidence type="ECO:0000256" key="5">
    <source>
        <dbReference type="ARBA" id="ARBA00023034"/>
    </source>
</evidence>
<keyword evidence="3" id="KW-0328">Glycosyltransferase</keyword>
<evidence type="ECO:0000259" key="9">
    <source>
        <dbReference type="Pfam" id="PF04577"/>
    </source>
</evidence>
<keyword evidence="11" id="KW-1185">Reference proteome</keyword>
<evidence type="ECO:0000256" key="2">
    <source>
        <dbReference type="ARBA" id="ARBA00004881"/>
    </source>
</evidence>
<dbReference type="HOGENOM" id="CLU_016869_3_1_1"/>
<protein>
    <recommendedName>
        <fullName evidence="9">Glycosyltransferase 61 catalytic domain-containing protein</fullName>
    </recommendedName>
</protein>
<dbReference type="AlphaFoldDB" id="A0A0D9Y2J2"/>
<dbReference type="InterPro" id="IPR007657">
    <property type="entry name" value="Glycosyltransferase_61"/>
</dbReference>
<reference evidence="10" key="3">
    <citation type="submission" date="2018-05" db="EMBL/GenBank/DDBJ databases">
        <title>OgluRS3 (Oryza glumaepatula Reference Sequence Version 3).</title>
        <authorList>
            <person name="Zhang J."/>
            <person name="Kudrna D."/>
            <person name="Lee S."/>
            <person name="Talag J."/>
            <person name="Welchert J."/>
            <person name="Wing R.A."/>
        </authorList>
    </citation>
    <scope>NUCLEOTIDE SEQUENCE [LARGE SCALE GENOMIC DNA]</scope>
</reference>